<organism evidence="1 2">
    <name type="scientific">Neisseria mucosa (strain ATCC 25996 / DSM 4631 / NCTC 10774 / M26)</name>
    <dbReference type="NCBI Taxonomy" id="546266"/>
    <lineage>
        <taxon>Bacteria</taxon>
        <taxon>Pseudomonadati</taxon>
        <taxon>Pseudomonadota</taxon>
        <taxon>Betaproteobacteria</taxon>
        <taxon>Neisseriales</taxon>
        <taxon>Neisseriaceae</taxon>
        <taxon>Neisseria</taxon>
    </lineage>
</organism>
<sequence>MFFAYVITEGAQIINFDLRLKSIFISIHKGLYKERVKQS</sequence>
<dbReference type="STRING" id="546266.NEIMUCOT_06054"/>
<gene>
    <name evidence="1" type="ORF">NEIMUCOT_06054</name>
</gene>
<protein>
    <submittedName>
        <fullName evidence="1">Uncharacterized protein</fullName>
    </submittedName>
</protein>
<evidence type="ECO:0000313" key="1">
    <source>
        <dbReference type="EMBL" id="EFC87549.1"/>
    </source>
</evidence>
<dbReference type="Proteomes" id="UP000003344">
    <property type="component" value="Unassembled WGS sequence"/>
</dbReference>
<evidence type="ECO:0000313" key="2">
    <source>
        <dbReference type="Proteomes" id="UP000003344"/>
    </source>
</evidence>
<accession>D2ZZH7</accession>
<name>D2ZZH7_NEIM2</name>
<dbReference type="AlphaFoldDB" id="D2ZZH7"/>
<proteinExistence type="predicted"/>
<reference evidence="1 2" key="1">
    <citation type="submission" date="2009-10" db="EMBL/GenBank/DDBJ databases">
        <authorList>
            <person name="Weinstock G."/>
            <person name="Sodergren E."/>
            <person name="Clifton S."/>
            <person name="Fulton L."/>
            <person name="Fulton B."/>
            <person name="Courtney L."/>
            <person name="Fronick C."/>
            <person name="Harrison M."/>
            <person name="Strong C."/>
            <person name="Farmer C."/>
            <person name="Delahaunty K."/>
            <person name="Markovic C."/>
            <person name="Hall O."/>
            <person name="Minx P."/>
            <person name="Tomlinson C."/>
            <person name="Mitreva M."/>
            <person name="Nelson J."/>
            <person name="Hou S."/>
            <person name="Wollam A."/>
            <person name="Pepin K.H."/>
            <person name="Johnson M."/>
            <person name="Bhonagiri V."/>
            <person name="Nash W.E."/>
            <person name="Warren W."/>
            <person name="Chinwalla A."/>
            <person name="Mardis E.R."/>
            <person name="Wilson R.K."/>
        </authorList>
    </citation>
    <scope>NUCLEOTIDE SEQUENCE [LARGE SCALE GENOMIC DNA]</scope>
    <source>
        <strain evidence="2">ATCC 25996 / DSM 4631 / NCTC 10774 / M26</strain>
    </source>
</reference>
<comment type="caution">
    <text evidence="1">The sequence shown here is derived from an EMBL/GenBank/DDBJ whole genome shotgun (WGS) entry which is preliminary data.</text>
</comment>
<dbReference type="EMBL" id="ACDX02000018">
    <property type="protein sequence ID" value="EFC87549.1"/>
    <property type="molecule type" value="Genomic_DNA"/>
</dbReference>